<gene>
    <name evidence="2" type="ORF">PT974_05285</name>
</gene>
<protein>
    <submittedName>
        <fullName evidence="2">Uncharacterized protein</fullName>
    </submittedName>
</protein>
<evidence type="ECO:0000313" key="2">
    <source>
        <dbReference type="EMBL" id="KAK5991897.1"/>
    </source>
</evidence>
<keyword evidence="3" id="KW-1185">Reference proteome</keyword>
<dbReference type="EMBL" id="JAVFKD010000012">
    <property type="protein sequence ID" value="KAK5991897.1"/>
    <property type="molecule type" value="Genomic_DNA"/>
</dbReference>
<sequence>MVDNTWLRGTTHLTEPSPDFQDAIPTPGTVVTVHTDAIQPPPTSAAMPSSTPMKEWEAWNEMVRTDGLSMLFSSGML</sequence>
<evidence type="ECO:0000313" key="3">
    <source>
        <dbReference type="Proteomes" id="UP001338125"/>
    </source>
</evidence>
<evidence type="ECO:0000256" key="1">
    <source>
        <dbReference type="SAM" id="MobiDB-lite"/>
    </source>
</evidence>
<organism evidence="2 3">
    <name type="scientific">Cladobotryum mycophilum</name>
    <dbReference type="NCBI Taxonomy" id="491253"/>
    <lineage>
        <taxon>Eukaryota</taxon>
        <taxon>Fungi</taxon>
        <taxon>Dikarya</taxon>
        <taxon>Ascomycota</taxon>
        <taxon>Pezizomycotina</taxon>
        <taxon>Sordariomycetes</taxon>
        <taxon>Hypocreomycetidae</taxon>
        <taxon>Hypocreales</taxon>
        <taxon>Hypocreaceae</taxon>
        <taxon>Cladobotryum</taxon>
    </lineage>
</organism>
<dbReference type="Proteomes" id="UP001338125">
    <property type="component" value="Unassembled WGS sequence"/>
</dbReference>
<proteinExistence type="predicted"/>
<name>A0ABR0SIC0_9HYPO</name>
<reference evidence="2 3" key="1">
    <citation type="submission" date="2024-01" db="EMBL/GenBank/DDBJ databases">
        <title>Complete genome of Cladobotryum mycophilum ATHUM6906.</title>
        <authorList>
            <person name="Christinaki A.C."/>
            <person name="Myridakis A.I."/>
            <person name="Kouvelis V.N."/>
        </authorList>
    </citation>
    <scope>NUCLEOTIDE SEQUENCE [LARGE SCALE GENOMIC DNA]</scope>
    <source>
        <strain evidence="2 3">ATHUM6906</strain>
    </source>
</reference>
<comment type="caution">
    <text evidence="2">The sequence shown here is derived from an EMBL/GenBank/DDBJ whole genome shotgun (WGS) entry which is preliminary data.</text>
</comment>
<accession>A0ABR0SIC0</accession>
<feature type="region of interest" description="Disordered" evidence="1">
    <location>
        <begin position="1"/>
        <end position="25"/>
    </location>
</feature>